<evidence type="ECO:0000256" key="1">
    <source>
        <dbReference type="ARBA" id="ARBA00004123"/>
    </source>
</evidence>
<keyword evidence="3" id="KW-0805">Transcription regulation</keyword>
<dbReference type="GO" id="GO:0006357">
    <property type="term" value="P:regulation of transcription by RNA polymerase II"/>
    <property type="evidence" value="ECO:0007669"/>
    <property type="project" value="TreeGrafter"/>
</dbReference>
<name>A0A8T0DI62_9TREM</name>
<protein>
    <recommendedName>
        <fullName evidence="8">Mediator of RNA polymerase II transcription subunit 27</fullName>
    </recommendedName>
</protein>
<gene>
    <name evidence="6" type="ORF">P879_06806</name>
</gene>
<dbReference type="OrthoDB" id="1868004at2759"/>
<dbReference type="Proteomes" id="UP000699462">
    <property type="component" value="Unassembled WGS sequence"/>
</dbReference>
<dbReference type="GO" id="GO:0003713">
    <property type="term" value="F:transcription coactivator activity"/>
    <property type="evidence" value="ECO:0007669"/>
    <property type="project" value="TreeGrafter"/>
</dbReference>
<dbReference type="Pfam" id="PF11571">
    <property type="entry name" value="Med27"/>
    <property type="match status" value="1"/>
</dbReference>
<comment type="similarity">
    <text evidence="2">Belongs to the Mediator complex subunit 27 family.</text>
</comment>
<evidence type="ECO:0000313" key="6">
    <source>
        <dbReference type="EMBL" id="KAF8567553.1"/>
    </source>
</evidence>
<keyword evidence="7" id="KW-1185">Reference proteome</keyword>
<comment type="caution">
    <text evidence="6">The sequence shown here is derived from an EMBL/GenBank/DDBJ whole genome shotgun (WGS) entry which is preliminary data.</text>
</comment>
<dbReference type="AlphaFoldDB" id="A0A8T0DI62"/>
<dbReference type="InterPro" id="IPR021627">
    <property type="entry name" value="Mediator_Med27"/>
</dbReference>
<keyword evidence="5" id="KW-0539">Nucleus</keyword>
<dbReference type="GO" id="GO:0016592">
    <property type="term" value="C:mediator complex"/>
    <property type="evidence" value="ECO:0007669"/>
    <property type="project" value="InterPro"/>
</dbReference>
<accession>A0A8T0DI62</accession>
<evidence type="ECO:0008006" key="8">
    <source>
        <dbReference type="Google" id="ProtNLM"/>
    </source>
</evidence>
<evidence type="ECO:0000256" key="4">
    <source>
        <dbReference type="ARBA" id="ARBA00023163"/>
    </source>
</evidence>
<proteinExistence type="inferred from homology"/>
<dbReference type="EMBL" id="JTDF01003713">
    <property type="protein sequence ID" value="KAF8567553.1"/>
    <property type="molecule type" value="Genomic_DNA"/>
</dbReference>
<sequence length="527" mass="59017">MELLHFYCFLTLHHLVARFRITFLDKLCCSFISSVLLHYSMLQSTCGIQTNVSKLAQESLRELKRLRILLTRLLETVDATSEDTSDEDCAPLTEGTDSEAKLNVGTRTNIVPSPVTTAPDGKLTVASTDQRGVRTSKNKFGEPIQLHKLVLQISETLESMDQLANRMHSSRFSSKLGELGLHNALSILTTVDQLDFTGSAPAVGDSGDSLDQSAAAAVVEPESRRVDWLTDRMDAERWSNRYWERTHTVLEGLLTCSVFRRSHINSDLKRHRLDSLTSGTRDVRADLEYLLNEPQHLYPKLFITVVESGSNVTVVHVRVGEVMQCFITFRRLHPERIIVRGLTESMLYKSPKVSNSTTESVDTDSDTLSKPMEEMLSSKLSFSSSTKDTLVSLLAPDPRACLSASDSRNKKTVASASFSQQSNSVTTLGIQSLDLVTPSRFSLFQRITSLAQSALLHYSNDYQPPSAVRGLLVWLHSYHDLFTSPCTRCGQLLGQDVTLPLWRSYLHMRKDENRPIEAQHEHCQAIV</sequence>
<evidence type="ECO:0000256" key="3">
    <source>
        <dbReference type="ARBA" id="ARBA00023015"/>
    </source>
</evidence>
<keyword evidence="4" id="KW-0804">Transcription</keyword>
<evidence type="ECO:0000256" key="5">
    <source>
        <dbReference type="ARBA" id="ARBA00023242"/>
    </source>
</evidence>
<comment type="subcellular location">
    <subcellularLocation>
        <location evidence="1">Nucleus</location>
    </subcellularLocation>
</comment>
<organism evidence="6 7">
    <name type="scientific">Paragonimus westermani</name>
    <dbReference type="NCBI Taxonomy" id="34504"/>
    <lineage>
        <taxon>Eukaryota</taxon>
        <taxon>Metazoa</taxon>
        <taxon>Spiralia</taxon>
        <taxon>Lophotrochozoa</taxon>
        <taxon>Platyhelminthes</taxon>
        <taxon>Trematoda</taxon>
        <taxon>Digenea</taxon>
        <taxon>Plagiorchiida</taxon>
        <taxon>Troglotremata</taxon>
        <taxon>Troglotrematidae</taxon>
        <taxon>Paragonimus</taxon>
    </lineage>
</organism>
<dbReference type="PANTHER" id="PTHR13130">
    <property type="entry name" value="34 KDA TRANSCRIPTIONAL CO-ACTIVATOR-RELATED"/>
    <property type="match status" value="1"/>
</dbReference>
<evidence type="ECO:0000313" key="7">
    <source>
        <dbReference type="Proteomes" id="UP000699462"/>
    </source>
</evidence>
<dbReference type="PANTHER" id="PTHR13130:SF4">
    <property type="entry name" value="MEDIATOR OF RNA POLYMERASE II TRANSCRIPTION SUBUNIT 27"/>
    <property type="match status" value="1"/>
</dbReference>
<evidence type="ECO:0000256" key="2">
    <source>
        <dbReference type="ARBA" id="ARBA00008048"/>
    </source>
</evidence>
<reference evidence="6 7" key="1">
    <citation type="submission" date="2019-07" db="EMBL/GenBank/DDBJ databases">
        <title>Annotation for the trematode Paragonimus westermani.</title>
        <authorList>
            <person name="Choi Y.-J."/>
        </authorList>
    </citation>
    <scope>NUCLEOTIDE SEQUENCE [LARGE SCALE GENOMIC DNA]</scope>
    <source>
        <strain evidence="6">180907_Pwestermani</strain>
    </source>
</reference>